<reference evidence="1" key="1">
    <citation type="submission" date="2014-09" db="EMBL/GenBank/DDBJ databases">
        <authorList>
            <person name="Magalhaes I.L.F."/>
            <person name="Oliveira U."/>
            <person name="Santos F.R."/>
            <person name="Vidigal T.H.D.A."/>
            <person name="Brescovit A.D."/>
            <person name="Santos A.J."/>
        </authorList>
    </citation>
    <scope>NUCLEOTIDE SEQUENCE</scope>
    <source>
        <tissue evidence="1">Shoot tissue taken approximately 20 cm above the soil surface</tissue>
    </source>
</reference>
<accession>A0A0A9HST2</accession>
<reference evidence="1" key="2">
    <citation type="journal article" date="2015" name="Data Brief">
        <title>Shoot transcriptome of the giant reed, Arundo donax.</title>
        <authorList>
            <person name="Barrero R.A."/>
            <person name="Guerrero F.D."/>
            <person name="Moolhuijzen P."/>
            <person name="Goolsby J.A."/>
            <person name="Tidwell J."/>
            <person name="Bellgard S.E."/>
            <person name="Bellgard M.I."/>
        </authorList>
    </citation>
    <scope>NUCLEOTIDE SEQUENCE</scope>
    <source>
        <tissue evidence="1">Shoot tissue taken approximately 20 cm above the soil surface</tissue>
    </source>
</reference>
<organism evidence="1">
    <name type="scientific">Arundo donax</name>
    <name type="common">Giant reed</name>
    <name type="synonym">Donax arundinaceus</name>
    <dbReference type="NCBI Taxonomy" id="35708"/>
    <lineage>
        <taxon>Eukaryota</taxon>
        <taxon>Viridiplantae</taxon>
        <taxon>Streptophyta</taxon>
        <taxon>Embryophyta</taxon>
        <taxon>Tracheophyta</taxon>
        <taxon>Spermatophyta</taxon>
        <taxon>Magnoliopsida</taxon>
        <taxon>Liliopsida</taxon>
        <taxon>Poales</taxon>
        <taxon>Poaceae</taxon>
        <taxon>PACMAD clade</taxon>
        <taxon>Arundinoideae</taxon>
        <taxon>Arundineae</taxon>
        <taxon>Arundo</taxon>
    </lineage>
</organism>
<proteinExistence type="predicted"/>
<protein>
    <submittedName>
        <fullName evidence="1">Uncharacterized protein</fullName>
    </submittedName>
</protein>
<name>A0A0A9HST2_ARUDO</name>
<sequence length="27" mass="3048">MLLVPPKFILTSQCSVLTWACSVDFTF</sequence>
<evidence type="ECO:0000313" key="1">
    <source>
        <dbReference type="EMBL" id="JAE37946.1"/>
    </source>
</evidence>
<dbReference type="AlphaFoldDB" id="A0A0A9HST2"/>
<dbReference type="EMBL" id="GBRH01159950">
    <property type="protein sequence ID" value="JAE37946.1"/>
    <property type="molecule type" value="Transcribed_RNA"/>
</dbReference>